<protein>
    <submittedName>
        <fullName evidence="2">Uncharacterized protein</fullName>
    </submittedName>
</protein>
<proteinExistence type="predicted"/>
<name>A0A225V112_9STRA</name>
<feature type="compositionally biased region" description="Basic and acidic residues" evidence="1">
    <location>
        <begin position="204"/>
        <end position="221"/>
    </location>
</feature>
<feature type="compositionally biased region" description="Basic and acidic residues" evidence="1">
    <location>
        <begin position="183"/>
        <end position="193"/>
    </location>
</feature>
<feature type="region of interest" description="Disordered" evidence="1">
    <location>
        <begin position="177"/>
        <end position="253"/>
    </location>
</feature>
<evidence type="ECO:0000313" key="3">
    <source>
        <dbReference type="Proteomes" id="UP000198211"/>
    </source>
</evidence>
<organism evidence="2 3">
    <name type="scientific">Phytophthora megakarya</name>
    <dbReference type="NCBI Taxonomy" id="4795"/>
    <lineage>
        <taxon>Eukaryota</taxon>
        <taxon>Sar</taxon>
        <taxon>Stramenopiles</taxon>
        <taxon>Oomycota</taxon>
        <taxon>Peronosporomycetes</taxon>
        <taxon>Peronosporales</taxon>
        <taxon>Peronosporaceae</taxon>
        <taxon>Phytophthora</taxon>
    </lineage>
</organism>
<evidence type="ECO:0000256" key="1">
    <source>
        <dbReference type="SAM" id="MobiDB-lite"/>
    </source>
</evidence>
<accession>A0A225V112</accession>
<comment type="caution">
    <text evidence="2">The sequence shown here is derived from an EMBL/GenBank/DDBJ whole genome shotgun (WGS) entry which is preliminary data.</text>
</comment>
<evidence type="ECO:0000313" key="2">
    <source>
        <dbReference type="EMBL" id="OWY98637.1"/>
    </source>
</evidence>
<dbReference type="AlphaFoldDB" id="A0A225V112"/>
<reference evidence="3" key="1">
    <citation type="submission" date="2017-03" db="EMBL/GenBank/DDBJ databases">
        <title>Phytopthora megakarya and P. palmivora, two closely related causual agents of cacao black pod achieved similar genome size and gene model numbers by different mechanisms.</title>
        <authorList>
            <person name="Ali S."/>
            <person name="Shao J."/>
            <person name="Larry D.J."/>
            <person name="Kronmiller B."/>
            <person name="Shen D."/>
            <person name="Strem M.D."/>
            <person name="Melnick R.L."/>
            <person name="Guiltinan M.J."/>
            <person name="Tyler B.M."/>
            <person name="Meinhardt L.W."/>
            <person name="Bailey B.A."/>
        </authorList>
    </citation>
    <scope>NUCLEOTIDE SEQUENCE [LARGE SCALE GENOMIC DNA]</scope>
    <source>
        <strain evidence="3">zdho120</strain>
    </source>
</reference>
<feature type="compositionally biased region" description="Basic and acidic residues" evidence="1">
    <location>
        <begin position="242"/>
        <end position="253"/>
    </location>
</feature>
<keyword evidence="3" id="KW-1185">Reference proteome</keyword>
<gene>
    <name evidence="2" type="ORF">PHMEG_00030549</name>
</gene>
<dbReference type="Proteomes" id="UP000198211">
    <property type="component" value="Unassembled WGS sequence"/>
</dbReference>
<sequence length="253" mass="28541">MYEFEMWIVDHIAGVDVVLETDFMIPACERLDLFRGIARLPGEVVVPLVKSTGVTDDEPYGAQVVRGPTEDFMSLEVSGERSDCPEKDHHVQCTSYEYEGPAKWDKPVWVRLTNVSDGIARCYKHSFVVYGYPEESSHARWGMSGSIRARRHETVLQKELYECWLEEQAPVVDKKACTSPERVLARPSEDSVAPRKSSRNHQGSVDRSDGENHRHSTKTCEDSEALVTAEFDEDTDGGPDTRQTELSDVGMKK</sequence>
<dbReference type="EMBL" id="NBNE01009215">
    <property type="protein sequence ID" value="OWY98637.1"/>
    <property type="molecule type" value="Genomic_DNA"/>
</dbReference>